<name>A0ABR8U199_9CELL</name>
<dbReference type="InterPro" id="IPR010316">
    <property type="entry name" value="AlkA_N"/>
</dbReference>
<organism evidence="7 8">
    <name type="scientific">Oerskovia merdavium</name>
    <dbReference type="NCBI Taxonomy" id="2762227"/>
    <lineage>
        <taxon>Bacteria</taxon>
        <taxon>Bacillati</taxon>
        <taxon>Actinomycetota</taxon>
        <taxon>Actinomycetes</taxon>
        <taxon>Micrococcales</taxon>
        <taxon>Cellulomonadaceae</taxon>
        <taxon>Oerskovia</taxon>
    </lineage>
</organism>
<dbReference type="SMART" id="SM01009">
    <property type="entry name" value="AlkA_N"/>
    <property type="match status" value="1"/>
</dbReference>
<proteinExistence type="predicted"/>
<evidence type="ECO:0000313" key="7">
    <source>
        <dbReference type="EMBL" id="MBD7981811.1"/>
    </source>
</evidence>
<dbReference type="InterPro" id="IPR051912">
    <property type="entry name" value="Alkylbase_DNA_Glycosylase/TA"/>
</dbReference>
<dbReference type="PANTHER" id="PTHR43003:SF13">
    <property type="entry name" value="DNA-3-METHYLADENINE GLYCOSYLASE 2"/>
    <property type="match status" value="1"/>
</dbReference>
<dbReference type="RefSeq" id="WP_191804755.1">
    <property type="nucleotide sequence ID" value="NZ_JACSQF010000014.1"/>
</dbReference>
<dbReference type="PANTHER" id="PTHR43003">
    <property type="entry name" value="DNA-3-METHYLADENINE GLYCOSYLASE"/>
    <property type="match status" value="1"/>
</dbReference>
<dbReference type="InterPro" id="IPR037046">
    <property type="entry name" value="AlkA_N_sf"/>
</dbReference>
<reference evidence="7 8" key="1">
    <citation type="submission" date="2020-08" db="EMBL/GenBank/DDBJ databases">
        <title>A Genomic Blueprint of the Chicken Gut Microbiome.</title>
        <authorList>
            <person name="Gilroy R."/>
            <person name="Ravi A."/>
            <person name="Getino M."/>
            <person name="Pursley I."/>
            <person name="Horton D.L."/>
            <person name="Alikhan N.-F."/>
            <person name="Baker D."/>
            <person name="Gharbi K."/>
            <person name="Hall N."/>
            <person name="Watson M."/>
            <person name="Adriaenssens E.M."/>
            <person name="Foster-Nyarko E."/>
            <person name="Jarju S."/>
            <person name="Secka A."/>
            <person name="Antonio M."/>
            <person name="Oren A."/>
            <person name="Chaudhuri R."/>
            <person name="La Ragione R.M."/>
            <person name="Hildebrand F."/>
            <person name="Pallen M.J."/>
        </authorList>
    </citation>
    <scope>NUCLEOTIDE SEQUENCE [LARGE SCALE GENOMIC DNA]</scope>
    <source>
        <strain evidence="7 8">Sa2CUA9</strain>
    </source>
</reference>
<evidence type="ECO:0000259" key="6">
    <source>
        <dbReference type="SMART" id="SM01009"/>
    </source>
</evidence>
<evidence type="ECO:0000256" key="4">
    <source>
        <dbReference type="ARBA" id="ARBA00023204"/>
    </source>
</evidence>
<dbReference type="Proteomes" id="UP000655570">
    <property type="component" value="Unassembled WGS sequence"/>
</dbReference>
<evidence type="ECO:0000256" key="1">
    <source>
        <dbReference type="ARBA" id="ARBA00000086"/>
    </source>
</evidence>
<comment type="caution">
    <text evidence="7">The sequence shown here is derived from an EMBL/GenBank/DDBJ whole genome shotgun (WGS) entry which is preliminary data.</text>
</comment>
<feature type="domain" description="DNA-3-methyladenine glycosylase AlkA N-terminal" evidence="6">
    <location>
        <begin position="25"/>
        <end position="142"/>
    </location>
</feature>
<dbReference type="InterPro" id="IPR003265">
    <property type="entry name" value="HhH-GPD_domain"/>
</dbReference>
<dbReference type="EC" id="3.2.2.21" evidence="2"/>
<dbReference type="Gene3D" id="1.10.340.30">
    <property type="entry name" value="Hypothetical protein, domain 2"/>
    <property type="match status" value="1"/>
</dbReference>
<dbReference type="SMART" id="SM00478">
    <property type="entry name" value="ENDO3c"/>
    <property type="match status" value="1"/>
</dbReference>
<dbReference type="SUPFAM" id="SSF55945">
    <property type="entry name" value="TATA-box binding protein-like"/>
    <property type="match status" value="1"/>
</dbReference>
<dbReference type="InterPro" id="IPR023170">
    <property type="entry name" value="HhH_base_excis_C"/>
</dbReference>
<dbReference type="InterPro" id="IPR011257">
    <property type="entry name" value="DNA_glycosylase"/>
</dbReference>
<feature type="domain" description="HhH-GPD" evidence="5">
    <location>
        <begin position="152"/>
        <end position="314"/>
    </location>
</feature>
<gene>
    <name evidence="7" type="ORF">H9641_13915</name>
</gene>
<dbReference type="Pfam" id="PF06029">
    <property type="entry name" value="AlkA_N"/>
    <property type="match status" value="1"/>
</dbReference>
<dbReference type="Gene3D" id="1.10.1670.10">
    <property type="entry name" value="Helix-hairpin-Helix base-excision DNA repair enzymes (C-terminal)"/>
    <property type="match status" value="1"/>
</dbReference>
<protein>
    <recommendedName>
        <fullName evidence="2">DNA-3-methyladenine glycosylase II</fullName>
        <ecNumber evidence="2">3.2.2.21</ecNumber>
    </recommendedName>
</protein>
<evidence type="ECO:0000256" key="2">
    <source>
        <dbReference type="ARBA" id="ARBA00012000"/>
    </source>
</evidence>
<dbReference type="Pfam" id="PF00730">
    <property type="entry name" value="HhH-GPD"/>
    <property type="match status" value="1"/>
</dbReference>
<dbReference type="Gene3D" id="3.30.310.20">
    <property type="entry name" value="DNA-3-methyladenine glycosylase AlkA, N-terminal domain"/>
    <property type="match status" value="1"/>
</dbReference>
<comment type="catalytic activity">
    <reaction evidence="1">
        <text>Hydrolysis of alkylated DNA, releasing 3-methyladenine, 3-methylguanine, 7-methylguanine and 7-methyladenine.</text>
        <dbReference type="EC" id="3.2.2.21"/>
    </reaction>
</comment>
<keyword evidence="3" id="KW-0227">DNA damage</keyword>
<dbReference type="EMBL" id="JACSQF010000014">
    <property type="protein sequence ID" value="MBD7981811.1"/>
    <property type="molecule type" value="Genomic_DNA"/>
</dbReference>
<dbReference type="SUPFAM" id="SSF48150">
    <property type="entry name" value="DNA-glycosylase"/>
    <property type="match status" value="1"/>
</dbReference>
<sequence>MTSLPDGVATVPQAGAPEVGVGSWTRRVPVVGPFDAASALATLVAHAVPGVDRVDRSDLARGEVTRLVETSAGAVAVTVRLTPEEIGVRGSGPGADEVCALVARWFDADADLATVHTVLGADPVLAPLLARRPGLRVVGHPSGFEAAVTTVLGQQVSLAACRTFAGRLAAAYGREAGVVGADGLRLFPDPDMLAGAQAAELQSAVGITGARTRTLLALAAACADGLVLGPHVADDPAALADTRARLLALPGIGPWTVDYLSVKVLGDRDGFVPGDLVLRKALGGIDARAAARTAEAWSPVRAYALFHLWTHTAY</sequence>
<keyword evidence="4" id="KW-0234">DNA repair</keyword>
<evidence type="ECO:0000256" key="3">
    <source>
        <dbReference type="ARBA" id="ARBA00022763"/>
    </source>
</evidence>
<evidence type="ECO:0000313" key="8">
    <source>
        <dbReference type="Proteomes" id="UP000655570"/>
    </source>
</evidence>
<evidence type="ECO:0000259" key="5">
    <source>
        <dbReference type="SMART" id="SM00478"/>
    </source>
</evidence>
<keyword evidence="8" id="KW-1185">Reference proteome</keyword>
<accession>A0ABR8U199</accession>